<comment type="similarity">
    <text evidence="2 10">Belongs to the ABC-4 integral membrane protein family. FtsX subfamily.</text>
</comment>
<keyword evidence="7 11" id="KW-1133">Transmembrane helix</keyword>
<dbReference type="Gene3D" id="3.30.70.3040">
    <property type="match status" value="1"/>
</dbReference>
<feature type="transmembrane region" description="Helical" evidence="11">
    <location>
        <begin position="267"/>
        <end position="290"/>
    </location>
</feature>
<sequence>MQPNSNFYVRKLMKKRKNDAGNRRGVQLVTLCISTAMVLVLLGLVVFSVQTSRNLSQWVKENLTVTVMLSDDVSVNGAKLLCRDLYHRPYSRNIDYISKEQALKEQSDAMGSDPSEFLGVNPFPATLELQLHSDYANRDSLKWIARELQKNPKITDVAYQVDLMDSVNRNLTKVNLVLLALAVLLTFVSFSLINNTVRLSVYSRRFIIHTMKLVGASWGFIRKPFMKQALLVGVIAALIAIAVLGGCMYALYYYEPNIISIITWRELTITAVAVLLFGIIITAACSYISVNKFLRMSAGELYKI</sequence>
<accession>A0A1H4BZ62</accession>
<keyword evidence="4 10" id="KW-1003">Cell membrane</keyword>
<evidence type="ECO:0000313" key="15">
    <source>
        <dbReference type="Proteomes" id="UP000182257"/>
    </source>
</evidence>
<feature type="transmembrane region" description="Helical" evidence="11">
    <location>
        <begin position="229"/>
        <end position="252"/>
    </location>
</feature>
<evidence type="ECO:0000256" key="5">
    <source>
        <dbReference type="ARBA" id="ARBA00022618"/>
    </source>
</evidence>
<evidence type="ECO:0000256" key="7">
    <source>
        <dbReference type="ARBA" id="ARBA00022989"/>
    </source>
</evidence>
<dbReference type="Pfam" id="PF02687">
    <property type="entry name" value="FtsX"/>
    <property type="match status" value="1"/>
</dbReference>
<dbReference type="PIRSF" id="PIRSF003097">
    <property type="entry name" value="FtsX"/>
    <property type="match status" value="1"/>
</dbReference>
<dbReference type="GO" id="GO:0051301">
    <property type="term" value="P:cell division"/>
    <property type="evidence" value="ECO:0007669"/>
    <property type="project" value="UniProtKB-KW"/>
</dbReference>
<evidence type="ECO:0000259" key="13">
    <source>
        <dbReference type="Pfam" id="PF18075"/>
    </source>
</evidence>
<evidence type="ECO:0000256" key="3">
    <source>
        <dbReference type="ARBA" id="ARBA00021907"/>
    </source>
</evidence>
<evidence type="ECO:0000256" key="11">
    <source>
        <dbReference type="SAM" id="Phobius"/>
    </source>
</evidence>
<dbReference type="InterPro" id="IPR004513">
    <property type="entry name" value="FtsX"/>
</dbReference>
<evidence type="ECO:0000256" key="6">
    <source>
        <dbReference type="ARBA" id="ARBA00022692"/>
    </source>
</evidence>
<dbReference type="AlphaFoldDB" id="A0A1H4BZ62"/>
<dbReference type="Pfam" id="PF18075">
    <property type="entry name" value="FtsX_ECD"/>
    <property type="match status" value="1"/>
</dbReference>
<dbReference type="InterPro" id="IPR040690">
    <property type="entry name" value="FtsX_ECD"/>
</dbReference>
<feature type="domain" description="FtsX extracellular" evidence="13">
    <location>
        <begin position="64"/>
        <end position="157"/>
    </location>
</feature>
<evidence type="ECO:0000256" key="10">
    <source>
        <dbReference type="PIRNR" id="PIRNR003097"/>
    </source>
</evidence>
<evidence type="ECO:0000256" key="2">
    <source>
        <dbReference type="ARBA" id="ARBA00007379"/>
    </source>
</evidence>
<dbReference type="Proteomes" id="UP000182257">
    <property type="component" value="Unassembled WGS sequence"/>
</dbReference>
<dbReference type="InterPro" id="IPR003838">
    <property type="entry name" value="ABC3_permease_C"/>
</dbReference>
<feature type="transmembrane region" description="Helical" evidence="11">
    <location>
        <begin position="25"/>
        <end position="47"/>
    </location>
</feature>
<feature type="transmembrane region" description="Helical" evidence="11">
    <location>
        <begin position="174"/>
        <end position="194"/>
    </location>
</feature>
<dbReference type="PANTHER" id="PTHR47755:SF1">
    <property type="entry name" value="CELL DIVISION PROTEIN FTSX"/>
    <property type="match status" value="1"/>
</dbReference>
<name>A0A1H4BZ62_XYLRU</name>
<evidence type="ECO:0000256" key="9">
    <source>
        <dbReference type="ARBA" id="ARBA00023306"/>
    </source>
</evidence>
<keyword evidence="8 10" id="KW-0472">Membrane</keyword>
<proteinExistence type="inferred from homology"/>
<gene>
    <name evidence="14" type="ORF">SAMN05216462_1687</name>
</gene>
<evidence type="ECO:0000256" key="4">
    <source>
        <dbReference type="ARBA" id="ARBA00022475"/>
    </source>
</evidence>
<dbReference type="PANTHER" id="PTHR47755">
    <property type="entry name" value="CELL DIVISION PROTEIN FTSX"/>
    <property type="match status" value="1"/>
</dbReference>
<keyword evidence="9 10" id="KW-0131">Cell cycle</keyword>
<protein>
    <recommendedName>
        <fullName evidence="3 10">Cell division protein FtsX</fullName>
    </recommendedName>
</protein>
<evidence type="ECO:0000256" key="1">
    <source>
        <dbReference type="ARBA" id="ARBA00004651"/>
    </source>
</evidence>
<evidence type="ECO:0000259" key="12">
    <source>
        <dbReference type="Pfam" id="PF02687"/>
    </source>
</evidence>
<dbReference type="GO" id="GO:0005886">
    <property type="term" value="C:plasma membrane"/>
    <property type="evidence" value="ECO:0007669"/>
    <property type="project" value="UniProtKB-SubCell"/>
</dbReference>
<feature type="domain" description="ABC3 transporter permease C-terminal" evidence="12">
    <location>
        <begin position="180"/>
        <end position="297"/>
    </location>
</feature>
<comment type="subcellular location">
    <subcellularLocation>
        <location evidence="1">Cell membrane</location>
        <topology evidence="1">Multi-pass membrane protein</topology>
    </subcellularLocation>
</comment>
<dbReference type="EMBL" id="FNRF01000003">
    <property type="protein sequence ID" value="SEA53364.1"/>
    <property type="molecule type" value="Genomic_DNA"/>
</dbReference>
<reference evidence="14 15" key="1">
    <citation type="submission" date="2016-10" db="EMBL/GenBank/DDBJ databases">
        <authorList>
            <person name="de Groot N.N."/>
        </authorList>
    </citation>
    <scope>NUCLEOTIDE SEQUENCE [LARGE SCALE GENOMIC DNA]</scope>
    <source>
        <strain evidence="14 15">D31d</strain>
    </source>
</reference>
<keyword evidence="5 10" id="KW-0132">Cell division</keyword>
<evidence type="ECO:0000313" key="14">
    <source>
        <dbReference type="EMBL" id="SEA53364.1"/>
    </source>
</evidence>
<keyword evidence="6 11" id="KW-0812">Transmembrane</keyword>
<evidence type="ECO:0000256" key="8">
    <source>
        <dbReference type="ARBA" id="ARBA00023136"/>
    </source>
</evidence>
<organism evidence="14 15">
    <name type="scientific">Xylanibacter ruminicola</name>
    <name type="common">Prevotella ruminicola</name>
    <dbReference type="NCBI Taxonomy" id="839"/>
    <lineage>
        <taxon>Bacteria</taxon>
        <taxon>Pseudomonadati</taxon>
        <taxon>Bacteroidota</taxon>
        <taxon>Bacteroidia</taxon>
        <taxon>Bacteroidales</taxon>
        <taxon>Prevotellaceae</taxon>
        <taxon>Xylanibacter</taxon>
    </lineage>
</organism>